<feature type="compositionally biased region" description="Polar residues" evidence="1">
    <location>
        <begin position="1030"/>
        <end position="1041"/>
    </location>
</feature>
<feature type="transmembrane region" description="Helical" evidence="2">
    <location>
        <begin position="940"/>
        <end position="961"/>
    </location>
</feature>
<organism evidence="4">
    <name type="scientific">Laccaria bicolor (strain S238N-H82 / ATCC MYA-4686)</name>
    <name type="common">Bicoloured deceiver</name>
    <name type="synonym">Laccaria laccata var. bicolor</name>
    <dbReference type="NCBI Taxonomy" id="486041"/>
    <lineage>
        <taxon>Eukaryota</taxon>
        <taxon>Fungi</taxon>
        <taxon>Dikarya</taxon>
        <taxon>Basidiomycota</taxon>
        <taxon>Agaricomycotina</taxon>
        <taxon>Agaricomycetes</taxon>
        <taxon>Agaricomycetidae</taxon>
        <taxon>Agaricales</taxon>
        <taxon>Agaricineae</taxon>
        <taxon>Hydnangiaceae</taxon>
        <taxon>Laccaria</taxon>
    </lineage>
</organism>
<feature type="compositionally biased region" description="Low complexity" evidence="1">
    <location>
        <begin position="453"/>
        <end position="473"/>
    </location>
</feature>
<protein>
    <submittedName>
        <fullName evidence="3">Predicted protein</fullName>
    </submittedName>
</protein>
<gene>
    <name evidence="3" type="ORF">LACBIDRAFT_306115</name>
</gene>
<dbReference type="RefSeq" id="XP_001874915.1">
    <property type="nucleotide sequence ID" value="XM_001874880.1"/>
</dbReference>
<feature type="region of interest" description="Disordered" evidence="1">
    <location>
        <begin position="1030"/>
        <end position="1067"/>
    </location>
</feature>
<evidence type="ECO:0000256" key="1">
    <source>
        <dbReference type="SAM" id="MobiDB-lite"/>
    </source>
</evidence>
<feature type="compositionally biased region" description="Polar residues" evidence="1">
    <location>
        <begin position="533"/>
        <end position="547"/>
    </location>
</feature>
<feature type="region of interest" description="Disordered" evidence="1">
    <location>
        <begin position="517"/>
        <end position="548"/>
    </location>
</feature>
<dbReference type="Proteomes" id="UP000001194">
    <property type="component" value="Unassembled WGS sequence"/>
</dbReference>
<dbReference type="EMBL" id="DS547092">
    <property type="protein sequence ID" value="EDR14356.1"/>
    <property type="molecule type" value="Genomic_DNA"/>
</dbReference>
<sequence>MPVPTNLPRSTYPLTTTPARAMHFRTSSNQSSSSPTITPAGNQHKLNVVTRLAVEGKAKQGEDGVSIKMYLKISLPLDSITPGSTIPLFPEENVKILTSQVHPIDSNSVPYNFSSTVSPLLHNAARALNLPARSSKTFYSVFHLSNSSSNASSKHSSEYDTDEEGSLPIDDKYTGHILVSGYSISYVLPKVFPSHGSDADIEGLSRATSKTRRPSIGERSSAHFMAAIDLWVPYISRPPRSPFLLSIPTPRCLHNHIKLRIFPPSNASNSFASLSSFEEDGVSWDLTSDPHVTRSAHKRPSRSNSYTHFADDESSDSSTAGFSDGCGIQGTFPSAEHIRLRWAKPLKTVDIPGSSDGRRRVGVKEVKGEMVCRVRGKMRNPEICEGEGVVMSVEYKGTCKGLWFSGVATLLGMDVSLESKGSDVSWVGDGHWEVSGGTGYTGFDVGPLASTQPVSRTSSLESSSSPPHIHISPANEGKKPGGLISRTVSTSSTSSLLRAPLPVQNVADYSFEGSTITLASSSPPETMSSISSLPTSAPISSQSSQARSPGAPITLHINMNEILPPAKNIFTFTISGTILVTPRTTVGRLNGSPHHSIDGASGDPEPLVLPRFTVLAADTESTSIVVRHDIEGSTTTVEVYNSTGDIYRDAQARKTVLQKGGFTRCGEEGGRIVLRSLGQINGSLASQSKPPSGKTISHVPSQSSLARGTYPLWSKRQVPLMIPSVSATVTILTVDRSTSCCSYAVRFVLNASALRDFEWLEFGFAKAPNSSTPTPDIQFVAATVDEIPATVKTNVVAQKEPSEAAIAFERPNGKFFVSWAKVNVSCLVGGTVMVDYVVKEKPEIVHPSHGQQKGKACARDAYLLHLLLPTFPVPVGRLEVIFDSTFGFDSYSLQTNLKHRQVPHNGHRLLEYSLQEYFSPELSMTIHPGSSLKASSSRRLGYFFSLTCIFLFLSILGLFCLGLEMRRLTRSVEGYSIDKGTGWNDVLTTVTVTTTVYGATATRRSVERSPTHSSVIHTSDITLTSLHEENTFTSPTGTPSPLSRADPLLDIPLSQPPSPSPSSADPYEFPPFRDLLALPWSITGLDVNTLRNTLQKAARTMERVWQMFRKVYHYPLDDP</sequence>
<feature type="region of interest" description="Disordered" evidence="1">
    <location>
        <begin position="443"/>
        <end position="489"/>
    </location>
</feature>
<dbReference type="KEGG" id="lbc:LACBIDRAFT_306115"/>
<evidence type="ECO:0000313" key="4">
    <source>
        <dbReference type="Proteomes" id="UP000001194"/>
    </source>
</evidence>
<feature type="region of interest" description="Disordered" evidence="1">
    <location>
        <begin position="290"/>
        <end position="320"/>
    </location>
</feature>
<proteinExistence type="predicted"/>
<dbReference type="GeneID" id="6071026"/>
<dbReference type="OrthoDB" id="3210731at2759"/>
<keyword evidence="2" id="KW-0812">Transmembrane</keyword>
<dbReference type="InParanoid" id="B0CSS0"/>
<evidence type="ECO:0000256" key="2">
    <source>
        <dbReference type="SAM" id="Phobius"/>
    </source>
</evidence>
<feature type="compositionally biased region" description="Low complexity" evidence="1">
    <location>
        <begin position="520"/>
        <end position="532"/>
    </location>
</feature>
<accession>B0CSS0</accession>
<keyword evidence="4" id="KW-1185">Reference proteome</keyword>
<keyword evidence="2" id="KW-0472">Membrane</keyword>
<reference evidence="3 4" key="1">
    <citation type="journal article" date="2008" name="Nature">
        <title>The genome of Laccaria bicolor provides insights into mycorrhizal symbiosis.</title>
        <authorList>
            <person name="Martin F."/>
            <person name="Aerts A."/>
            <person name="Ahren D."/>
            <person name="Brun A."/>
            <person name="Danchin E.G.J."/>
            <person name="Duchaussoy F."/>
            <person name="Gibon J."/>
            <person name="Kohler A."/>
            <person name="Lindquist E."/>
            <person name="Pereda V."/>
            <person name="Salamov A."/>
            <person name="Shapiro H.J."/>
            <person name="Wuyts J."/>
            <person name="Blaudez D."/>
            <person name="Buee M."/>
            <person name="Brokstein P."/>
            <person name="Canbaeck B."/>
            <person name="Cohen D."/>
            <person name="Courty P.E."/>
            <person name="Coutinho P.M."/>
            <person name="Delaruelle C."/>
            <person name="Detter J.C."/>
            <person name="Deveau A."/>
            <person name="DiFazio S."/>
            <person name="Duplessis S."/>
            <person name="Fraissinet-Tachet L."/>
            <person name="Lucic E."/>
            <person name="Frey-Klett P."/>
            <person name="Fourrey C."/>
            <person name="Feussner I."/>
            <person name="Gay G."/>
            <person name="Grimwood J."/>
            <person name="Hoegger P.J."/>
            <person name="Jain P."/>
            <person name="Kilaru S."/>
            <person name="Labbe J."/>
            <person name="Lin Y.C."/>
            <person name="Legue V."/>
            <person name="Le Tacon F."/>
            <person name="Marmeisse R."/>
            <person name="Melayah D."/>
            <person name="Montanini B."/>
            <person name="Muratet M."/>
            <person name="Nehls U."/>
            <person name="Niculita-Hirzel H."/>
            <person name="Oudot-Le Secq M.P."/>
            <person name="Peter M."/>
            <person name="Quesneville H."/>
            <person name="Rajashekar B."/>
            <person name="Reich M."/>
            <person name="Rouhier N."/>
            <person name="Schmutz J."/>
            <person name="Yin T."/>
            <person name="Chalot M."/>
            <person name="Henrissat B."/>
            <person name="Kuees U."/>
            <person name="Lucas S."/>
            <person name="Van de Peer Y."/>
            <person name="Podila G.K."/>
            <person name="Polle A."/>
            <person name="Pukkila P.J."/>
            <person name="Richardson P.M."/>
            <person name="Rouze P."/>
            <person name="Sanders I.R."/>
            <person name="Stajich J.E."/>
            <person name="Tunlid A."/>
            <person name="Tuskan G."/>
            <person name="Grigoriev I.V."/>
        </authorList>
    </citation>
    <scope>NUCLEOTIDE SEQUENCE [LARGE SCALE GENOMIC DNA]</scope>
    <source>
        <strain evidence="4">S238N-H82 / ATCC MYA-4686</strain>
    </source>
</reference>
<feature type="region of interest" description="Disordered" evidence="1">
    <location>
        <begin position="146"/>
        <end position="166"/>
    </location>
</feature>
<name>B0CSS0_LACBS</name>
<evidence type="ECO:0000313" key="3">
    <source>
        <dbReference type="EMBL" id="EDR14356.1"/>
    </source>
</evidence>
<dbReference type="AlphaFoldDB" id="B0CSS0"/>
<dbReference type="HOGENOM" id="CLU_002241_0_0_1"/>
<dbReference type="STRING" id="486041.B0CSS0"/>
<keyword evidence="2" id="KW-1133">Transmembrane helix</keyword>